<dbReference type="PANTHER" id="PTHR10314">
    <property type="entry name" value="CYSTATHIONINE BETA-SYNTHASE"/>
    <property type="match status" value="1"/>
</dbReference>
<name>A0A381QXN7_9ZZZZ</name>
<gene>
    <name evidence="1" type="ORF">METZ01_LOCUS35157</name>
</gene>
<organism evidence="1">
    <name type="scientific">marine metagenome</name>
    <dbReference type="NCBI Taxonomy" id="408172"/>
    <lineage>
        <taxon>unclassified sequences</taxon>
        <taxon>metagenomes</taxon>
        <taxon>ecological metagenomes</taxon>
    </lineage>
</organism>
<dbReference type="EMBL" id="UINC01001501">
    <property type="protein sequence ID" value="SUZ82303.1"/>
    <property type="molecule type" value="Genomic_DNA"/>
</dbReference>
<dbReference type="Gene3D" id="3.40.50.1100">
    <property type="match status" value="1"/>
</dbReference>
<dbReference type="InterPro" id="IPR050214">
    <property type="entry name" value="Cys_Synth/Cystath_Beta-Synth"/>
</dbReference>
<protein>
    <recommendedName>
        <fullName evidence="2">Tryptophan synthase beta chain-like PALP domain-containing protein</fullName>
    </recommendedName>
</protein>
<reference evidence="1" key="1">
    <citation type="submission" date="2018-05" db="EMBL/GenBank/DDBJ databases">
        <authorList>
            <person name="Lanie J.A."/>
            <person name="Ng W.-L."/>
            <person name="Kazmierczak K.M."/>
            <person name="Andrzejewski T.M."/>
            <person name="Davidsen T.M."/>
            <person name="Wayne K.J."/>
            <person name="Tettelin H."/>
            <person name="Glass J.I."/>
            <person name="Rusch D."/>
            <person name="Podicherti R."/>
            <person name="Tsui H.-C.T."/>
            <person name="Winkler M.E."/>
        </authorList>
    </citation>
    <scope>NUCLEOTIDE SEQUENCE</scope>
</reference>
<evidence type="ECO:0008006" key="2">
    <source>
        <dbReference type="Google" id="ProtNLM"/>
    </source>
</evidence>
<sequence length="97" mass="10495">MPETVLWDYIDEIITIDDKTGYTATMELARNEAIFTGSSGGAAAAGARVVARRIAAGDDPSGVSVEDALIVTLLPDSGERYLSKLNEDWLRKHNLLD</sequence>
<accession>A0A381QXN7</accession>
<proteinExistence type="predicted"/>
<evidence type="ECO:0000313" key="1">
    <source>
        <dbReference type="EMBL" id="SUZ82303.1"/>
    </source>
</evidence>
<dbReference type="AlphaFoldDB" id="A0A381QXN7"/>
<dbReference type="SUPFAM" id="SSF53686">
    <property type="entry name" value="Tryptophan synthase beta subunit-like PLP-dependent enzymes"/>
    <property type="match status" value="1"/>
</dbReference>
<dbReference type="InterPro" id="IPR036052">
    <property type="entry name" value="TrpB-like_PALP_sf"/>
</dbReference>